<proteinExistence type="predicted"/>
<feature type="region of interest" description="Disordered" evidence="1">
    <location>
        <begin position="29"/>
        <end position="76"/>
    </location>
</feature>
<dbReference type="AlphaFoldDB" id="A0A6A6CIN8"/>
<dbReference type="Proteomes" id="UP000799537">
    <property type="component" value="Unassembled WGS sequence"/>
</dbReference>
<gene>
    <name evidence="2" type="ORF">M409DRAFT_55394</name>
</gene>
<feature type="region of interest" description="Disordered" evidence="1">
    <location>
        <begin position="96"/>
        <end position="140"/>
    </location>
</feature>
<reference evidence="2" key="1">
    <citation type="journal article" date="2020" name="Stud. Mycol.">
        <title>101 Dothideomycetes genomes: a test case for predicting lifestyles and emergence of pathogens.</title>
        <authorList>
            <person name="Haridas S."/>
            <person name="Albert R."/>
            <person name="Binder M."/>
            <person name="Bloem J."/>
            <person name="Labutti K."/>
            <person name="Salamov A."/>
            <person name="Andreopoulos B."/>
            <person name="Baker S."/>
            <person name="Barry K."/>
            <person name="Bills G."/>
            <person name="Bluhm B."/>
            <person name="Cannon C."/>
            <person name="Castanera R."/>
            <person name="Culley D."/>
            <person name="Daum C."/>
            <person name="Ezra D."/>
            <person name="Gonzalez J."/>
            <person name="Henrissat B."/>
            <person name="Kuo A."/>
            <person name="Liang C."/>
            <person name="Lipzen A."/>
            <person name="Lutzoni F."/>
            <person name="Magnuson J."/>
            <person name="Mondo S."/>
            <person name="Nolan M."/>
            <person name="Ohm R."/>
            <person name="Pangilinan J."/>
            <person name="Park H.-J."/>
            <person name="Ramirez L."/>
            <person name="Alfaro M."/>
            <person name="Sun H."/>
            <person name="Tritt A."/>
            <person name="Yoshinaga Y."/>
            <person name="Zwiers L.-H."/>
            <person name="Turgeon B."/>
            <person name="Goodwin S."/>
            <person name="Spatafora J."/>
            <person name="Crous P."/>
            <person name="Grigoriev I."/>
        </authorList>
    </citation>
    <scope>NUCLEOTIDE SEQUENCE</scope>
    <source>
        <strain evidence="2">ATCC 36951</strain>
    </source>
</reference>
<feature type="compositionally biased region" description="Basic and acidic residues" evidence="1">
    <location>
        <begin position="101"/>
        <end position="111"/>
    </location>
</feature>
<evidence type="ECO:0000313" key="2">
    <source>
        <dbReference type="EMBL" id="KAF2166048.1"/>
    </source>
</evidence>
<dbReference type="EMBL" id="ML993598">
    <property type="protein sequence ID" value="KAF2166048.1"/>
    <property type="molecule type" value="Genomic_DNA"/>
</dbReference>
<name>A0A6A6CIN8_ZASCE</name>
<evidence type="ECO:0000313" key="3">
    <source>
        <dbReference type="Proteomes" id="UP000799537"/>
    </source>
</evidence>
<organism evidence="2 3">
    <name type="scientific">Zasmidium cellare ATCC 36951</name>
    <dbReference type="NCBI Taxonomy" id="1080233"/>
    <lineage>
        <taxon>Eukaryota</taxon>
        <taxon>Fungi</taxon>
        <taxon>Dikarya</taxon>
        <taxon>Ascomycota</taxon>
        <taxon>Pezizomycotina</taxon>
        <taxon>Dothideomycetes</taxon>
        <taxon>Dothideomycetidae</taxon>
        <taxon>Mycosphaerellales</taxon>
        <taxon>Mycosphaerellaceae</taxon>
        <taxon>Zasmidium</taxon>
    </lineage>
</organism>
<sequence length="278" mass="30798">MSAGERQRPAYRRNMSSYLLFGAGWRRQSSNVTAQPSSPLLPTHADPQGSSSSSSPANYHAISSHPPPASDQHTHRLPSAHAALATPAKPPIARANTTATAKKDEHADDNQPTRSRSRPRLHNRALTSTAAVAGRPELYPESIMESRPSLFSRAKDLISNQLELGEGTSYAHKNAPPAPSYWNDQKHSRYLVKLWDMVEERASNAKYAQNTTSRLVSTEKNMLHHFPELGEGKSVLTREWIEYVLGVSLRHPFCTADKMGRWEILASSSGTRGTWGPW</sequence>
<dbReference type="RefSeq" id="XP_033666937.1">
    <property type="nucleotide sequence ID" value="XM_033812993.1"/>
</dbReference>
<accession>A0A6A6CIN8</accession>
<protein>
    <submittedName>
        <fullName evidence="2">Uncharacterized protein</fullName>
    </submittedName>
</protein>
<keyword evidence="3" id="KW-1185">Reference proteome</keyword>
<dbReference type="OrthoDB" id="3919748at2759"/>
<dbReference type="GeneID" id="54566265"/>
<feature type="compositionally biased region" description="Polar residues" evidence="1">
    <location>
        <begin position="29"/>
        <end position="40"/>
    </location>
</feature>
<evidence type="ECO:0000256" key="1">
    <source>
        <dbReference type="SAM" id="MobiDB-lite"/>
    </source>
</evidence>